<feature type="binding site" evidence="3">
    <location>
        <position position="273"/>
    </location>
    <ligand>
        <name>Mg(2+)</name>
        <dbReference type="ChEBI" id="CHEBI:18420"/>
        <label>1</label>
    </ligand>
</feature>
<dbReference type="InterPro" id="IPR036705">
    <property type="entry name" value="Ribosyl_crysJ1_sf"/>
</dbReference>
<evidence type="ECO:0000256" key="2">
    <source>
        <dbReference type="ARBA" id="ARBA00022801"/>
    </source>
</evidence>
<feature type="binding site" evidence="3">
    <location>
        <position position="271"/>
    </location>
    <ligand>
        <name>Mg(2+)</name>
        <dbReference type="ChEBI" id="CHEBI:18420"/>
        <label>1</label>
    </ligand>
</feature>
<dbReference type="EMBL" id="JACJIQ010000011">
    <property type="protein sequence ID" value="MBA9078206.1"/>
    <property type="molecule type" value="Genomic_DNA"/>
</dbReference>
<dbReference type="GO" id="GO:0046872">
    <property type="term" value="F:metal ion binding"/>
    <property type="evidence" value="ECO:0007669"/>
    <property type="project" value="UniProtKB-KW"/>
</dbReference>
<reference evidence="4 5" key="1">
    <citation type="submission" date="2020-08" db="EMBL/GenBank/DDBJ databases">
        <title>Genomic Encyclopedia of Type Strains, Phase IV (KMG-IV): sequencing the most valuable type-strain genomes for metagenomic binning, comparative biology and taxonomic classification.</title>
        <authorList>
            <person name="Goeker M."/>
        </authorList>
    </citation>
    <scope>NUCLEOTIDE SEQUENCE [LARGE SCALE GENOMIC DNA]</scope>
    <source>
        <strain evidence="4 5">DSM 29854</strain>
    </source>
</reference>
<name>A0A839GTS0_9BACT</name>
<organism evidence="4 5">
    <name type="scientific">Rufibacter quisquiliarum</name>
    <dbReference type="NCBI Taxonomy" id="1549639"/>
    <lineage>
        <taxon>Bacteria</taxon>
        <taxon>Pseudomonadati</taxon>
        <taxon>Bacteroidota</taxon>
        <taxon>Cytophagia</taxon>
        <taxon>Cytophagales</taxon>
        <taxon>Hymenobacteraceae</taxon>
        <taxon>Rufibacter</taxon>
    </lineage>
</organism>
<accession>A0A839GTS0</accession>
<dbReference type="AlphaFoldDB" id="A0A839GTS0"/>
<dbReference type="InterPro" id="IPR005502">
    <property type="entry name" value="Ribosyl_crysJ1"/>
</dbReference>
<gene>
    <name evidence="4" type="ORF">FHS90_002930</name>
</gene>
<evidence type="ECO:0000256" key="1">
    <source>
        <dbReference type="ARBA" id="ARBA00010702"/>
    </source>
</evidence>
<sequence>MDSNYLSGRIQAALLGIACGDSLGRSYEFLSRNEIREMFQEIVDRDGGTHNQAKGTYTDDTCLTLCLTDSLCNGFDLEDIADKFVKWYDDGLWAADGKTVFDIGISTRNAIKRLKSGVSPLESGDNDEYSNGNGSLMRILPLVFYIKDIEIDDRFELTKQVSSITHAHNRSVISCFYYLEFARLLLSSTEKLEAYRLANETVKNYLISIDIKEQELGCFDVLLSGNISDLPEELINSSGYVVDTLEASVYCLLTTQSFKEAAVKAVRFGLDADTTSAVTSGLTSLVYGLNSIPNEWLGELARRDEIDALANRFADSICSTNESQN</sequence>
<feature type="binding site" evidence="3">
    <location>
        <position position="60"/>
    </location>
    <ligand>
        <name>Mg(2+)</name>
        <dbReference type="ChEBI" id="CHEBI:18420"/>
        <label>1</label>
    </ligand>
</feature>
<comment type="similarity">
    <text evidence="1">Belongs to the ADP-ribosylglycohydrolase family.</text>
</comment>
<evidence type="ECO:0000313" key="5">
    <source>
        <dbReference type="Proteomes" id="UP000563094"/>
    </source>
</evidence>
<feature type="binding site" evidence="3">
    <location>
        <position position="59"/>
    </location>
    <ligand>
        <name>Mg(2+)</name>
        <dbReference type="ChEBI" id="CHEBI:18420"/>
        <label>1</label>
    </ligand>
</feature>
<comment type="cofactor">
    <cofactor evidence="3">
        <name>Mg(2+)</name>
        <dbReference type="ChEBI" id="CHEBI:18420"/>
    </cofactor>
    <text evidence="3">Binds 2 magnesium ions per subunit.</text>
</comment>
<evidence type="ECO:0000313" key="4">
    <source>
        <dbReference type="EMBL" id="MBA9078206.1"/>
    </source>
</evidence>
<comment type="caution">
    <text evidence="4">The sequence shown here is derived from an EMBL/GenBank/DDBJ whole genome shotgun (WGS) entry which is preliminary data.</text>
</comment>
<dbReference type="Gene3D" id="1.10.4080.10">
    <property type="entry name" value="ADP-ribosylation/Crystallin J1"/>
    <property type="match status" value="1"/>
</dbReference>
<keyword evidence="5" id="KW-1185">Reference proteome</keyword>
<keyword evidence="3" id="KW-0479">Metal-binding</keyword>
<dbReference type="GO" id="GO:0016787">
    <property type="term" value="F:hydrolase activity"/>
    <property type="evidence" value="ECO:0007669"/>
    <property type="project" value="UniProtKB-KW"/>
</dbReference>
<evidence type="ECO:0000256" key="3">
    <source>
        <dbReference type="PIRSR" id="PIRSR605502-1"/>
    </source>
</evidence>
<keyword evidence="2 4" id="KW-0378">Hydrolase</keyword>
<protein>
    <submittedName>
        <fullName evidence="4">ADP-ribosylglycohydrolase</fullName>
    </submittedName>
</protein>
<feature type="binding site" evidence="3">
    <location>
        <position position="58"/>
    </location>
    <ligand>
        <name>Mg(2+)</name>
        <dbReference type="ChEBI" id="CHEBI:18420"/>
        <label>1</label>
    </ligand>
</feature>
<keyword evidence="3" id="KW-0460">Magnesium</keyword>
<dbReference type="Proteomes" id="UP000563094">
    <property type="component" value="Unassembled WGS sequence"/>
</dbReference>
<dbReference type="PANTHER" id="PTHR16222:SF24">
    <property type="entry name" value="ADP-RIBOSYLHYDROLASE ARH3"/>
    <property type="match status" value="1"/>
</dbReference>
<dbReference type="RefSeq" id="WP_182513482.1">
    <property type="nucleotide sequence ID" value="NZ_JACJIQ010000011.1"/>
</dbReference>
<proteinExistence type="inferred from homology"/>
<dbReference type="SUPFAM" id="SSF101478">
    <property type="entry name" value="ADP-ribosylglycohydrolase"/>
    <property type="match status" value="1"/>
</dbReference>
<dbReference type="PANTHER" id="PTHR16222">
    <property type="entry name" value="ADP-RIBOSYLGLYCOHYDROLASE"/>
    <property type="match status" value="1"/>
</dbReference>
<dbReference type="InterPro" id="IPR050792">
    <property type="entry name" value="ADP-ribosylglycohydrolase"/>
</dbReference>
<dbReference type="Pfam" id="PF03747">
    <property type="entry name" value="ADP_ribosyl_GH"/>
    <property type="match status" value="1"/>
</dbReference>
<feature type="binding site" evidence="3">
    <location>
        <position position="274"/>
    </location>
    <ligand>
        <name>Mg(2+)</name>
        <dbReference type="ChEBI" id="CHEBI:18420"/>
        <label>1</label>
    </ligand>
</feature>